<feature type="transmembrane region" description="Helical" evidence="1">
    <location>
        <begin position="313"/>
        <end position="333"/>
    </location>
</feature>
<keyword evidence="1" id="KW-0472">Membrane</keyword>
<dbReference type="AlphaFoldDB" id="A0AA91DPI8"/>
<evidence type="ECO:0000313" key="3">
    <source>
        <dbReference type="Proteomes" id="UP000077852"/>
    </source>
</evidence>
<feature type="transmembrane region" description="Helical" evidence="1">
    <location>
        <begin position="206"/>
        <end position="222"/>
    </location>
</feature>
<evidence type="ECO:0000313" key="2">
    <source>
        <dbReference type="EMBL" id="OAK64766.1"/>
    </source>
</evidence>
<dbReference type="RefSeq" id="WP_081267462.1">
    <property type="nucleotide sequence ID" value="NZ_LVHG01000036.1"/>
</dbReference>
<gene>
    <name evidence="2" type="ORF">A3K87_13165</name>
</gene>
<organism evidence="2 3">
    <name type="scientific">Variovorax paradoxus</name>
    <dbReference type="NCBI Taxonomy" id="34073"/>
    <lineage>
        <taxon>Bacteria</taxon>
        <taxon>Pseudomonadati</taxon>
        <taxon>Pseudomonadota</taxon>
        <taxon>Betaproteobacteria</taxon>
        <taxon>Burkholderiales</taxon>
        <taxon>Comamonadaceae</taxon>
        <taxon>Variovorax</taxon>
    </lineage>
</organism>
<keyword evidence="1" id="KW-0812">Transmembrane</keyword>
<accession>A0AA91DPI8</accession>
<feature type="transmembrane region" description="Helical" evidence="1">
    <location>
        <begin position="145"/>
        <end position="177"/>
    </location>
</feature>
<dbReference type="Proteomes" id="UP000077852">
    <property type="component" value="Unassembled WGS sequence"/>
</dbReference>
<proteinExistence type="predicted"/>
<reference evidence="2 3" key="1">
    <citation type="submission" date="2016-03" db="EMBL/GenBank/DDBJ databases">
        <title>Genome sequence of Variovorax paradoxus KB5.</title>
        <authorList>
            <person name="Jeong H."/>
            <person name="Hong C.E."/>
            <person name="Jo S.H."/>
            <person name="Park J.M."/>
        </authorList>
    </citation>
    <scope>NUCLEOTIDE SEQUENCE [LARGE SCALE GENOMIC DNA]</scope>
    <source>
        <strain evidence="2 3">KB5</strain>
    </source>
</reference>
<feature type="transmembrane region" description="Helical" evidence="1">
    <location>
        <begin position="276"/>
        <end position="301"/>
    </location>
</feature>
<feature type="transmembrane region" description="Helical" evidence="1">
    <location>
        <begin position="21"/>
        <end position="39"/>
    </location>
</feature>
<keyword evidence="1" id="KW-1133">Transmembrane helix</keyword>
<protein>
    <submittedName>
        <fullName evidence="2">Uncharacterized protein</fullName>
    </submittedName>
</protein>
<feature type="transmembrane region" description="Helical" evidence="1">
    <location>
        <begin position="106"/>
        <end position="125"/>
    </location>
</feature>
<feature type="transmembrane region" description="Helical" evidence="1">
    <location>
        <begin position="242"/>
        <end position="264"/>
    </location>
</feature>
<name>A0AA91DPI8_VARPD</name>
<comment type="caution">
    <text evidence="2">The sequence shown here is derived from an EMBL/GenBank/DDBJ whole genome shotgun (WGS) entry which is preliminary data.</text>
</comment>
<sequence length="345" mass="36938">MTATSLHPPTHESARRLPRDLALVTVAIDAVMVLVNLAVQLAPDTPEGAQMRGTYALPGVWIPMVCSIGMAWVLAAALAWSHGRNALEKRGVDSVSRLARPRLRYAAAYLVVLLLNFYALSPLLYEVQLLFMPGGRLHEAVEPASIRTVMAVFVFLQSIAQLIVLVLGVWAAAWVALRAGRAAQLEPAAEAPGSVEDLGGASPRRAVALVGAAMFAALQMWGGVAMSRWSSMGRGVDGPELLFAWMVPPLVVFALAFWGGWLGAAPVLARARPFRAVAASVLAFVLVQVSCIVIAIAWLYIASSTSGLSGLGGLIGFVLAFALVYAIHVVMLMRAATRWLYRRYL</sequence>
<evidence type="ECO:0000256" key="1">
    <source>
        <dbReference type="SAM" id="Phobius"/>
    </source>
</evidence>
<feature type="transmembrane region" description="Helical" evidence="1">
    <location>
        <begin position="59"/>
        <end position="80"/>
    </location>
</feature>
<dbReference type="EMBL" id="LVHG01000036">
    <property type="protein sequence ID" value="OAK64766.1"/>
    <property type="molecule type" value="Genomic_DNA"/>
</dbReference>